<dbReference type="EMBL" id="BSYO01000021">
    <property type="protein sequence ID" value="GMH20305.1"/>
    <property type="molecule type" value="Genomic_DNA"/>
</dbReference>
<protein>
    <submittedName>
        <fullName evidence="1">Uncharacterized protein</fullName>
    </submittedName>
</protein>
<keyword evidence="2" id="KW-1185">Reference proteome</keyword>
<evidence type="ECO:0000313" key="1">
    <source>
        <dbReference type="EMBL" id="GMH20305.1"/>
    </source>
</evidence>
<name>A0AAD3T027_NEPGR</name>
<dbReference type="AlphaFoldDB" id="A0AAD3T027"/>
<reference evidence="1" key="1">
    <citation type="submission" date="2023-05" db="EMBL/GenBank/DDBJ databases">
        <title>Nepenthes gracilis genome sequencing.</title>
        <authorList>
            <person name="Fukushima K."/>
        </authorList>
    </citation>
    <scope>NUCLEOTIDE SEQUENCE</scope>
    <source>
        <strain evidence="1">SING2019-196</strain>
    </source>
</reference>
<evidence type="ECO:0000313" key="2">
    <source>
        <dbReference type="Proteomes" id="UP001279734"/>
    </source>
</evidence>
<proteinExistence type="predicted"/>
<organism evidence="1 2">
    <name type="scientific">Nepenthes gracilis</name>
    <name type="common">Slender pitcher plant</name>
    <dbReference type="NCBI Taxonomy" id="150966"/>
    <lineage>
        <taxon>Eukaryota</taxon>
        <taxon>Viridiplantae</taxon>
        <taxon>Streptophyta</taxon>
        <taxon>Embryophyta</taxon>
        <taxon>Tracheophyta</taxon>
        <taxon>Spermatophyta</taxon>
        <taxon>Magnoliopsida</taxon>
        <taxon>eudicotyledons</taxon>
        <taxon>Gunneridae</taxon>
        <taxon>Pentapetalae</taxon>
        <taxon>Caryophyllales</taxon>
        <taxon>Nepenthaceae</taxon>
        <taxon>Nepenthes</taxon>
    </lineage>
</organism>
<dbReference type="Proteomes" id="UP001279734">
    <property type="component" value="Unassembled WGS sequence"/>
</dbReference>
<comment type="caution">
    <text evidence="1">The sequence shown here is derived from an EMBL/GenBank/DDBJ whole genome shotgun (WGS) entry which is preliminary data.</text>
</comment>
<accession>A0AAD3T027</accession>
<gene>
    <name evidence="1" type="ORF">Nepgr_022146</name>
</gene>
<sequence length="126" mass="14624">MFNLCCHLSELLNVNKNSLSGCICMDCELLPGEGFLLNPSTSHTSIYWQAKEDDGIVDLSTSLRALHAQDYHPTHLWRLGILLRSLESNFLYNFLVSLMPCVARWMMEMKMIVCQWRKRQIKVRTC</sequence>